<protein>
    <recommendedName>
        <fullName evidence="6">MYND-type domain-containing protein</fullName>
    </recommendedName>
</protein>
<keyword evidence="5" id="KW-0802">TPR repeat</keyword>
<dbReference type="HOGENOM" id="CLU_120095_0_0_1"/>
<dbReference type="Pfam" id="PF13424">
    <property type="entry name" value="TPR_12"/>
    <property type="match status" value="1"/>
</dbReference>
<sequence>MEPFLNVTVLSRDTDPDTYSAMVAANTVAVEKNNRANAAKQAGLLDEAITLHREALALKVRAFSEASVQAGISFNGLGEAYLKAGKLPEAEEALLKALKVREETAYGGLGMGPDLDAAATRDNLAGLREAQGNFEDARVIRLKGAAKHQILCGNYYCPTNAMFAQDKLSACASCRAVFYCSKGCQARDWRDRHKPLCKARAAAAAGQSSSAA</sequence>
<dbReference type="eggNOG" id="ENOG502S1PU">
    <property type="taxonomic scope" value="Eukaryota"/>
</dbReference>
<dbReference type="PROSITE" id="PS50005">
    <property type="entry name" value="TPR"/>
    <property type="match status" value="1"/>
</dbReference>
<dbReference type="InterPro" id="IPR002893">
    <property type="entry name" value="Znf_MYND"/>
</dbReference>
<dbReference type="OrthoDB" id="432970at2759"/>
<dbReference type="Proteomes" id="UP000012174">
    <property type="component" value="Unassembled WGS sequence"/>
</dbReference>
<keyword evidence="1" id="KW-0479">Metal-binding</keyword>
<keyword evidence="8" id="KW-1185">Reference proteome</keyword>
<dbReference type="Pfam" id="PF01753">
    <property type="entry name" value="zf-MYND"/>
    <property type="match status" value="1"/>
</dbReference>
<dbReference type="STRING" id="1287681.M7SCG0"/>
<dbReference type="KEGG" id="ela:UCREL1_11194"/>
<name>M7SCG0_EUTLA</name>
<dbReference type="SUPFAM" id="SSF48452">
    <property type="entry name" value="TPR-like"/>
    <property type="match status" value="1"/>
</dbReference>
<dbReference type="EMBL" id="KB707524">
    <property type="protein sequence ID" value="EMR61873.1"/>
    <property type="molecule type" value="Genomic_DNA"/>
</dbReference>
<evidence type="ECO:0000259" key="6">
    <source>
        <dbReference type="PROSITE" id="PS50865"/>
    </source>
</evidence>
<dbReference type="OMA" id="REENQDC"/>
<accession>M7SCG0</accession>
<evidence type="ECO:0000256" key="5">
    <source>
        <dbReference type="PROSITE-ProRule" id="PRU00339"/>
    </source>
</evidence>
<dbReference type="AlphaFoldDB" id="M7SCG0"/>
<dbReference type="InterPro" id="IPR019734">
    <property type="entry name" value="TPR_rpt"/>
</dbReference>
<proteinExistence type="predicted"/>
<keyword evidence="3" id="KW-0862">Zinc</keyword>
<evidence type="ECO:0000313" key="7">
    <source>
        <dbReference type="EMBL" id="EMR61873.1"/>
    </source>
</evidence>
<dbReference type="SUPFAM" id="SSF144232">
    <property type="entry name" value="HIT/MYND zinc finger-like"/>
    <property type="match status" value="1"/>
</dbReference>
<dbReference type="Gene3D" id="1.25.40.10">
    <property type="entry name" value="Tetratricopeptide repeat domain"/>
    <property type="match status" value="1"/>
</dbReference>
<dbReference type="Gene3D" id="6.10.140.2220">
    <property type="match status" value="1"/>
</dbReference>
<dbReference type="PROSITE" id="PS50865">
    <property type="entry name" value="ZF_MYND_2"/>
    <property type="match status" value="1"/>
</dbReference>
<feature type="domain" description="MYND-type" evidence="6">
    <location>
        <begin position="154"/>
        <end position="197"/>
    </location>
</feature>
<evidence type="ECO:0000256" key="1">
    <source>
        <dbReference type="ARBA" id="ARBA00022723"/>
    </source>
</evidence>
<evidence type="ECO:0000256" key="4">
    <source>
        <dbReference type="PROSITE-ProRule" id="PRU00134"/>
    </source>
</evidence>
<dbReference type="GO" id="GO:0008270">
    <property type="term" value="F:zinc ion binding"/>
    <property type="evidence" value="ECO:0007669"/>
    <property type="project" value="UniProtKB-KW"/>
</dbReference>
<keyword evidence="2 4" id="KW-0863">Zinc-finger</keyword>
<dbReference type="InterPro" id="IPR011990">
    <property type="entry name" value="TPR-like_helical_dom_sf"/>
</dbReference>
<reference evidence="8" key="1">
    <citation type="journal article" date="2013" name="Genome Announc.">
        <title>Draft genome sequence of the grapevine dieback fungus Eutypa lata UCR-EL1.</title>
        <authorList>
            <person name="Blanco-Ulate B."/>
            <person name="Rolshausen P.E."/>
            <person name="Cantu D."/>
        </authorList>
    </citation>
    <scope>NUCLEOTIDE SEQUENCE [LARGE SCALE GENOMIC DNA]</scope>
    <source>
        <strain evidence="8">UCR-EL1</strain>
    </source>
</reference>
<evidence type="ECO:0000256" key="3">
    <source>
        <dbReference type="ARBA" id="ARBA00022833"/>
    </source>
</evidence>
<feature type="repeat" description="TPR" evidence="5">
    <location>
        <begin position="71"/>
        <end position="104"/>
    </location>
</feature>
<gene>
    <name evidence="7" type="ORF">UCREL1_11194</name>
</gene>
<organism evidence="7 8">
    <name type="scientific">Eutypa lata (strain UCR-EL1)</name>
    <name type="common">Grapevine dieback disease fungus</name>
    <name type="synonym">Eutypa armeniacae</name>
    <dbReference type="NCBI Taxonomy" id="1287681"/>
    <lineage>
        <taxon>Eukaryota</taxon>
        <taxon>Fungi</taxon>
        <taxon>Dikarya</taxon>
        <taxon>Ascomycota</taxon>
        <taxon>Pezizomycotina</taxon>
        <taxon>Sordariomycetes</taxon>
        <taxon>Xylariomycetidae</taxon>
        <taxon>Xylariales</taxon>
        <taxon>Diatrypaceae</taxon>
        <taxon>Eutypa</taxon>
    </lineage>
</organism>
<dbReference type="SMART" id="SM00028">
    <property type="entry name" value="TPR"/>
    <property type="match status" value="2"/>
</dbReference>
<evidence type="ECO:0000256" key="2">
    <source>
        <dbReference type="ARBA" id="ARBA00022771"/>
    </source>
</evidence>
<evidence type="ECO:0000313" key="8">
    <source>
        <dbReference type="Proteomes" id="UP000012174"/>
    </source>
</evidence>